<name>A0ABX4BQP2_FLAFR</name>
<comment type="caution">
    <text evidence="1">The sequence shown here is derived from an EMBL/GenBank/DDBJ whole genome shotgun (WGS) entry which is preliminary data.</text>
</comment>
<evidence type="ECO:0000313" key="2">
    <source>
        <dbReference type="Proteomes" id="UP000198382"/>
    </source>
</evidence>
<dbReference type="InterPro" id="IPR016024">
    <property type="entry name" value="ARM-type_fold"/>
</dbReference>
<dbReference type="Proteomes" id="UP000198382">
    <property type="component" value="Unassembled WGS sequence"/>
</dbReference>
<keyword evidence="2" id="KW-1185">Reference proteome</keyword>
<gene>
    <name evidence="1" type="ORF">B0A65_13085</name>
</gene>
<accession>A0ABX4BQP2</accession>
<evidence type="ECO:0008006" key="3">
    <source>
        <dbReference type="Google" id="ProtNLM"/>
    </source>
</evidence>
<dbReference type="SUPFAM" id="SSF48371">
    <property type="entry name" value="ARM repeat"/>
    <property type="match status" value="1"/>
</dbReference>
<proteinExistence type="predicted"/>
<dbReference type="EMBL" id="MUGV01000020">
    <property type="protein sequence ID" value="OXA78659.1"/>
    <property type="molecule type" value="Genomic_DNA"/>
</dbReference>
<organism evidence="1 2">
    <name type="scientific">Flavobacterium frigidimaris</name>
    <dbReference type="NCBI Taxonomy" id="262320"/>
    <lineage>
        <taxon>Bacteria</taxon>
        <taxon>Pseudomonadati</taxon>
        <taxon>Bacteroidota</taxon>
        <taxon>Flavobacteriia</taxon>
        <taxon>Flavobacteriales</taxon>
        <taxon>Flavobacteriaceae</taxon>
        <taxon>Flavobacterium</taxon>
    </lineage>
</organism>
<dbReference type="RefSeq" id="WP_074662130.1">
    <property type="nucleotide sequence ID" value="NZ_MUGV01000020.1"/>
</dbReference>
<dbReference type="InterPro" id="IPR027417">
    <property type="entry name" value="P-loop_NTPase"/>
</dbReference>
<evidence type="ECO:0000313" key="1">
    <source>
        <dbReference type="EMBL" id="OXA78659.1"/>
    </source>
</evidence>
<protein>
    <recommendedName>
        <fullName evidence="3">NACHT domain-containing protein</fullName>
    </recommendedName>
</protein>
<dbReference type="SUPFAM" id="SSF52540">
    <property type="entry name" value="P-loop containing nucleoside triphosphate hydrolases"/>
    <property type="match status" value="1"/>
</dbReference>
<reference evidence="1 2" key="1">
    <citation type="submission" date="2016-11" db="EMBL/GenBank/DDBJ databases">
        <title>Whole genomes of Flavobacteriaceae.</title>
        <authorList>
            <person name="Stine C."/>
            <person name="Li C."/>
            <person name="Tadesse D."/>
        </authorList>
    </citation>
    <scope>NUCLEOTIDE SEQUENCE [LARGE SCALE GENOMIC DNA]</scope>
    <source>
        <strain evidence="1 2">DSM 15937</strain>
    </source>
</reference>
<sequence>MSSQELGSSFEKITLDFFLFLFKQLNIQVNNNWIQKSGYQFGFDVGFEVAILNDDFFKRGIFIECKNYHKSKLAQSQLHEKLIQFDRSDYDKNNSIFIFLSPKIDLNKCTQDSNPKHLEDYFNQTKPFKTIILTPNNNVQDILSLNEEIFCKVYGETFTKPDLDTHNSILEYFHKLLFSKGEIPNFSSLKKRKEYLEQASNPKNKYYLKRKLKTNKFSFSFQDKSLLDLIKTNDIVLLLGEPGSGKTTELINISKYFEEKIIEKEITPIFISLANINKFNTFQDVLPSDWSSSQKIVLLLDALDEFEFKSQLNKQITSLLTSTDISFKIVISCRTYAYGDELKSLNPAVFYLNDLSTQESFDLLSKKYKIPLEKFDQISPVKFKDVLEDPFKLEMLGRYYKNHTALPVTPSEIFEDIKAELPPENFELYKILALVLELTKKTSADKKELKNLFGITYKKFTKLSFIESSFDNSSFKFIHKNYQEYFAATAISDLDFQQIINFISIEGVNKTHPTLFNTITFLINILSSDKYNLLIDWLSTHNPELLIKADKNRTENFRVKVFQEYFKTECIEKTFWISSATFSVKEIAEFGDCEENFHFLVSIINNKESHFRVIISALELLSYFSIPMGSKENLKTAFLNFLKDSQISEMIKSHIIDCIADQKLCDQDEQYLRNIFDLFKSETNKQVNRALLSLIHYYPQIDSFFWYIKDEFLRENGYIERIVKDEVIRGTSWILEELILRFENHAHFIALIEHYFDETKDNYSSSDFIEKIIKRCLYFEDVHKGFITDLLSYFFENANFSINDDALRVLILRLTPESQLKGFKYLADNIHFDRIGYFLASIADEQNINLAIEKFADGSIESTNLDLYRNVIANHGRRKLAEHFNNSMLEKGFVFKDVLLSEEEYETRVTKFKNLPQDNFDILFNETKLISKIKTVFAEYGASIDSALIRKIQTDWFRKNGGGNKLDICISILRRLIHIHDKAVQFNDITHMLKDDFIIINEIKSQIHSSNDTHNKFNISSSQKTYLDSWCKKASHKIRFDRIIKYVSSDRYGGLEDYGKLKAILFFVTRFDFNLSQDFLLNCIEFIDVNNSDEEVKRLEWLKLKINNDHLFNQRIIENLNTKNLVFLPLNIHIQYALDNNLSAAFQKIREHFLMPDYNYNIDKKLEQYISLTGDYELLKNLCSEVTSHKYWSAIQLLMKLKIEQAFCQQKAVEYLEENIEDEKNYYSSSALSVLFELNSLFAINYVSDFLSKDKLPSLNQVSYSNYDAIDNYEILGNLLGKLNKRETEKLGFDGLENFIVTYVTNLSKNKESYNLTQDELGLLKSMAIVQNSDNELYLINHLIDKSRNSYINSQSKAMNFKEALQKVEEIIK</sequence>